<dbReference type="SUPFAM" id="SSF48371">
    <property type="entry name" value="ARM repeat"/>
    <property type="match status" value="1"/>
</dbReference>
<dbReference type="InterPro" id="IPR027902">
    <property type="entry name" value="DUF4487"/>
</dbReference>
<organism evidence="1 2">
    <name type="scientific">Eptatretus burgeri</name>
    <name type="common">Inshore hagfish</name>
    <dbReference type="NCBI Taxonomy" id="7764"/>
    <lineage>
        <taxon>Eukaryota</taxon>
        <taxon>Metazoa</taxon>
        <taxon>Chordata</taxon>
        <taxon>Craniata</taxon>
        <taxon>Vertebrata</taxon>
        <taxon>Cyclostomata</taxon>
        <taxon>Myxini</taxon>
        <taxon>Myxiniformes</taxon>
        <taxon>Myxinidae</taxon>
        <taxon>Eptatretinae</taxon>
        <taxon>Eptatretus</taxon>
    </lineage>
</organism>
<dbReference type="GeneTree" id="ENSGT00390000004791"/>
<dbReference type="AlphaFoldDB" id="A0A8C4N0L8"/>
<keyword evidence="2" id="KW-1185">Reference proteome</keyword>
<reference evidence="1" key="2">
    <citation type="submission" date="2025-09" db="UniProtKB">
        <authorList>
            <consortium name="Ensembl"/>
        </authorList>
    </citation>
    <scope>IDENTIFICATION</scope>
</reference>
<reference evidence="1" key="1">
    <citation type="submission" date="2025-08" db="UniProtKB">
        <authorList>
            <consortium name="Ensembl"/>
        </authorList>
    </citation>
    <scope>IDENTIFICATION</scope>
</reference>
<name>A0A8C4N0L8_EPTBU</name>
<proteinExistence type="predicted"/>
<accession>A0A8C4N0L8</accession>
<protein>
    <submittedName>
        <fullName evidence="1">Uncharacterized protein</fullName>
    </submittedName>
</protein>
<dbReference type="Proteomes" id="UP000694388">
    <property type="component" value="Unplaced"/>
</dbReference>
<dbReference type="PANTHER" id="PTHR16071:SF2">
    <property type="entry name" value="FIGNL1-INTERACTING REGULATOR OF RECOMBINATION AND MITOSIS"/>
    <property type="match status" value="1"/>
</dbReference>
<sequence>MMSQTSQPALLSEAVTWNADECRGRLDDALPRLIQDFSVENDATSKIYILHVVVSAFLPHVPPECADRQIYSQILPQVPSILTSLLPGIGERGDQQMVRHNCESLNTVSSAISSLLECVSHTTMLPDPISLHIFPSLPFPVLDSLTVAFQHCKMSGEVYGSTLPHVSEALSSVFRSSYAILRSILELLDRVGSGVDTDVADVVTDDFGCLRIAESTVTSTPRVYTFRRALPSADQTFSNPRLSGLSLPLVVHSLLRLCPLVAGLNPALHANTWRFILRAIVKHKRVEGHLLNHGELCSTLACDLDLTFSSCLQLATQVSVSKKPPTDVDPETRLLSRSFKLCRFLSCSLLKYTQEFSAHLDSMVPCLFNMHLRLYDKLPPSLGAVCKLDEESNKVRDAVFESLRPLLSMLITQRSFCSIVLGTDGVPQELRLAHCLLVTDIMNVLMSCPQEHTSWLDGNSIPILDCLLSAVAGIWPELALPIGRPVSHNSFPLPLYDLLLVRASAFISNLIDSYLPALEHSLIVSIFSQDINSSLLAIDLWCYVARLGPVELCAHYVSLLLPLIGEISMQEPSHALLSILVQRLFSFLPAEHQVKLLTELPPGPSSLPLCSVLLAASGPKQPCIQSVCHFFDTALPACRWQEGISHGTQAIAIQFLERLCLSSALEMSQQTRLTEVLHTLINQLPDEVPEEVACALLALSSHLVHRLSNSCLSKLLKLIPKASNHPWMPRFAAPSFLCAMGMGHDDPQRKLPKEFPAIFHSLLSDNSCILHLLALQAFAHFAEVTSEAEIVPQCLGSEEVKAEVVTFISKRWPSLHGETHESDNELEGNRTEPETVWRLKKEQEMLQELRMERAHPRLISSLEKLEHGLEDLSRMTRDHAPAWLIDRLKAVAVTIEKMLSPSS</sequence>
<dbReference type="InterPro" id="IPR016024">
    <property type="entry name" value="ARM-type_fold"/>
</dbReference>
<evidence type="ECO:0000313" key="2">
    <source>
        <dbReference type="Proteomes" id="UP000694388"/>
    </source>
</evidence>
<dbReference type="Pfam" id="PF14868">
    <property type="entry name" value="DUF4487"/>
    <property type="match status" value="1"/>
</dbReference>
<evidence type="ECO:0000313" key="1">
    <source>
        <dbReference type="Ensembl" id="ENSEBUP00000000372.1"/>
    </source>
</evidence>
<dbReference type="PANTHER" id="PTHR16071">
    <property type="entry name" value="CHROMOSOME 1 OPEN READING FRAME 112"/>
    <property type="match status" value="1"/>
</dbReference>
<dbReference type="Ensembl" id="ENSEBUT00000000667.1">
    <property type="protein sequence ID" value="ENSEBUP00000000372.1"/>
    <property type="gene ID" value="ENSEBUG00000000552.1"/>
</dbReference>